<name>A0A9P5N2N3_9AGAM</name>
<dbReference type="PANTHER" id="PTHR28018">
    <property type="entry name" value="RESPIRATORY SUPERCOMPLEX FACTOR 2, MITOCHONDRIAL"/>
    <property type="match status" value="1"/>
</dbReference>
<evidence type="ECO:0000256" key="1">
    <source>
        <dbReference type="ARBA" id="ARBA00004173"/>
    </source>
</evidence>
<dbReference type="PANTHER" id="PTHR28018:SF3">
    <property type="entry name" value="RESPIRATORY SUPERCOMPLEX FACTOR 2, MITOCHONDRIAL"/>
    <property type="match status" value="1"/>
</dbReference>
<dbReference type="GO" id="GO:0005739">
    <property type="term" value="C:mitochondrion"/>
    <property type="evidence" value="ECO:0007669"/>
    <property type="project" value="UniProtKB-SubCell"/>
</dbReference>
<reference evidence="7" key="2">
    <citation type="journal article" date="2020" name="Nat. Commun.">
        <title>Large-scale genome sequencing of mycorrhizal fungi provides insights into the early evolution of symbiotic traits.</title>
        <authorList>
            <person name="Miyauchi S."/>
            <person name="Kiss E."/>
            <person name="Kuo A."/>
            <person name="Drula E."/>
            <person name="Kohler A."/>
            <person name="Sanchez-Garcia M."/>
            <person name="Morin E."/>
            <person name="Andreopoulos B."/>
            <person name="Barry K.W."/>
            <person name="Bonito G."/>
            <person name="Buee M."/>
            <person name="Carver A."/>
            <person name="Chen C."/>
            <person name="Cichocki N."/>
            <person name="Clum A."/>
            <person name="Culley D."/>
            <person name="Crous P.W."/>
            <person name="Fauchery L."/>
            <person name="Girlanda M."/>
            <person name="Hayes R.D."/>
            <person name="Keri Z."/>
            <person name="LaButti K."/>
            <person name="Lipzen A."/>
            <person name="Lombard V."/>
            <person name="Magnuson J."/>
            <person name="Maillard F."/>
            <person name="Murat C."/>
            <person name="Nolan M."/>
            <person name="Ohm R.A."/>
            <person name="Pangilinan J."/>
            <person name="Pereira M.F."/>
            <person name="Perotto S."/>
            <person name="Peter M."/>
            <person name="Pfister S."/>
            <person name="Riley R."/>
            <person name="Sitrit Y."/>
            <person name="Stielow J.B."/>
            <person name="Szollosi G."/>
            <person name="Zifcakova L."/>
            <person name="Stursova M."/>
            <person name="Spatafora J.W."/>
            <person name="Tedersoo L."/>
            <person name="Vaario L.M."/>
            <person name="Yamada A."/>
            <person name="Yan M."/>
            <person name="Wang P."/>
            <person name="Xu J."/>
            <person name="Bruns T."/>
            <person name="Baldrian P."/>
            <person name="Vilgalys R."/>
            <person name="Dunand C."/>
            <person name="Henrissat B."/>
            <person name="Grigoriev I.V."/>
            <person name="Hibbett D."/>
            <person name="Nagy L.G."/>
            <person name="Martin F.M."/>
        </authorList>
    </citation>
    <scope>NUCLEOTIDE SEQUENCE</scope>
    <source>
        <strain evidence="7">Prilba</strain>
    </source>
</reference>
<proteinExistence type="predicted"/>
<evidence type="ECO:0000256" key="3">
    <source>
        <dbReference type="ARBA" id="ARBA00022989"/>
    </source>
</evidence>
<dbReference type="EMBL" id="WHVB01000003">
    <property type="protein sequence ID" value="KAF8484721.1"/>
    <property type="molecule type" value="Genomic_DNA"/>
</dbReference>
<accession>A0A9P5N2N3</accession>
<feature type="domain" description="HIG1" evidence="6">
    <location>
        <begin position="92"/>
        <end position="183"/>
    </location>
</feature>
<keyword evidence="2 5" id="KW-0812">Transmembrane</keyword>
<dbReference type="Proteomes" id="UP000759537">
    <property type="component" value="Unassembled WGS sequence"/>
</dbReference>
<keyword evidence="8" id="KW-1185">Reference proteome</keyword>
<dbReference type="OrthoDB" id="1915122at2759"/>
<evidence type="ECO:0000313" key="8">
    <source>
        <dbReference type="Proteomes" id="UP000759537"/>
    </source>
</evidence>
<dbReference type="PROSITE" id="PS51503">
    <property type="entry name" value="HIG1"/>
    <property type="match status" value="1"/>
</dbReference>
<feature type="transmembrane region" description="Helical" evidence="5">
    <location>
        <begin position="120"/>
        <end position="139"/>
    </location>
</feature>
<reference evidence="7" key="1">
    <citation type="submission" date="2019-10" db="EMBL/GenBank/DDBJ databases">
        <authorList>
            <consortium name="DOE Joint Genome Institute"/>
            <person name="Kuo A."/>
            <person name="Miyauchi S."/>
            <person name="Kiss E."/>
            <person name="Drula E."/>
            <person name="Kohler A."/>
            <person name="Sanchez-Garcia M."/>
            <person name="Andreopoulos B."/>
            <person name="Barry K.W."/>
            <person name="Bonito G."/>
            <person name="Buee M."/>
            <person name="Carver A."/>
            <person name="Chen C."/>
            <person name="Cichocki N."/>
            <person name="Clum A."/>
            <person name="Culley D."/>
            <person name="Crous P.W."/>
            <person name="Fauchery L."/>
            <person name="Girlanda M."/>
            <person name="Hayes R."/>
            <person name="Keri Z."/>
            <person name="LaButti K."/>
            <person name="Lipzen A."/>
            <person name="Lombard V."/>
            <person name="Magnuson J."/>
            <person name="Maillard F."/>
            <person name="Morin E."/>
            <person name="Murat C."/>
            <person name="Nolan M."/>
            <person name="Ohm R."/>
            <person name="Pangilinan J."/>
            <person name="Pereira M."/>
            <person name="Perotto S."/>
            <person name="Peter M."/>
            <person name="Riley R."/>
            <person name="Sitrit Y."/>
            <person name="Stielow B."/>
            <person name="Szollosi G."/>
            <person name="Zifcakova L."/>
            <person name="Stursova M."/>
            <person name="Spatafora J.W."/>
            <person name="Tedersoo L."/>
            <person name="Vaario L.-M."/>
            <person name="Yamada A."/>
            <person name="Yan M."/>
            <person name="Wang P."/>
            <person name="Xu J."/>
            <person name="Bruns T."/>
            <person name="Baldrian P."/>
            <person name="Vilgalys R."/>
            <person name="Henrissat B."/>
            <person name="Grigoriev I.V."/>
            <person name="Hibbett D."/>
            <person name="Nagy L.G."/>
            <person name="Martin F.M."/>
        </authorList>
    </citation>
    <scope>NUCLEOTIDE SEQUENCE</scope>
    <source>
        <strain evidence="7">Prilba</strain>
    </source>
</reference>
<evidence type="ECO:0000256" key="5">
    <source>
        <dbReference type="SAM" id="Phobius"/>
    </source>
</evidence>
<keyword evidence="3 5" id="KW-1133">Transmembrane helix</keyword>
<evidence type="ECO:0000256" key="2">
    <source>
        <dbReference type="ARBA" id="ARBA00022692"/>
    </source>
</evidence>
<dbReference type="AlphaFoldDB" id="A0A9P5N2N3"/>
<comment type="caution">
    <text evidence="7">The sequence shown here is derived from an EMBL/GenBank/DDBJ whole genome shotgun (WGS) entry which is preliminary data.</text>
</comment>
<organism evidence="7 8">
    <name type="scientific">Russula ochroleuca</name>
    <dbReference type="NCBI Taxonomy" id="152965"/>
    <lineage>
        <taxon>Eukaryota</taxon>
        <taxon>Fungi</taxon>
        <taxon>Dikarya</taxon>
        <taxon>Basidiomycota</taxon>
        <taxon>Agaricomycotina</taxon>
        <taxon>Agaricomycetes</taxon>
        <taxon>Russulales</taxon>
        <taxon>Russulaceae</taxon>
        <taxon>Russula</taxon>
    </lineage>
</organism>
<feature type="transmembrane region" description="Helical" evidence="5">
    <location>
        <begin position="151"/>
        <end position="171"/>
    </location>
</feature>
<dbReference type="Pfam" id="PF04588">
    <property type="entry name" value="HIG_1_N"/>
    <property type="match status" value="1"/>
</dbReference>
<protein>
    <recommendedName>
        <fullName evidence="6">HIG1 domain-containing protein</fullName>
    </recommendedName>
</protein>
<gene>
    <name evidence="7" type="ORF">DFH94DRAFT_715641</name>
</gene>
<dbReference type="InterPro" id="IPR040153">
    <property type="entry name" value="Rcf2"/>
</dbReference>
<keyword evidence="4 5" id="KW-0472">Membrane</keyword>
<dbReference type="GO" id="GO:0033617">
    <property type="term" value="P:mitochondrial respiratory chain complex IV assembly"/>
    <property type="evidence" value="ECO:0007669"/>
    <property type="project" value="TreeGrafter"/>
</dbReference>
<sequence length="215" mass="23880">MKVNVTREELEAFDRATIRGSIEGVAAGLAISLPASFAAHRYWPAYRALPPQLKALGVVLIVGPAWAIQTERRGVEFDEEHNWKGVGRQLLDSAKARETFEWEHLSTKEKFSNWVARHQYQVIVGGWAASMAVAGTIIMRDRHQSTSQKVVQARMWAQGLTIGILIAAGIVTHSHREDAAKHPAIDHSWRELLDAEAKEEESRKVGQLSAASTNL</sequence>
<evidence type="ECO:0000313" key="7">
    <source>
        <dbReference type="EMBL" id="KAF8484721.1"/>
    </source>
</evidence>
<evidence type="ECO:0000259" key="6">
    <source>
        <dbReference type="PROSITE" id="PS51503"/>
    </source>
</evidence>
<dbReference type="InterPro" id="IPR007667">
    <property type="entry name" value="Hypoxia_induced_domain"/>
</dbReference>
<evidence type="ECO:0000256" key="4">
    <source>
        <dbReference type="ARBA" id="ARBA00023136"/>
    </source>
</evidence>
<comment type="subcellular location">
    <subcellularLocation>
        <location evidence="1">Mitochondrion</location>
    </subcellularLocation>
</comment>